<name>A0A1G1XLC1_9BACT</name>
<protein>
    <submittedName>
        <fullName evidence="1">Uncharacterized protein</fullName>
    </submittedName>
</protein>
<reference evidence="1 2" key="1">
    <citation type="journal article" date="2016" name="Nat. Commun.">
        <title>Thousands of microbial genomes shed light on interconnected biogeochemical processes in an aquifer system.</title>
        <authorList>
            <person name="Anantharaman K."/>
            <person name="Brown C.T."/>
            <person name="Hug L.A."/>
            <person name="Sharon I."/>
            <person name="Castelle C.J."/>
            <person name="Probst A.J."/>
            <person name="Thomas B.C."/>
            <person name="Singh A."/>
            <person name="Wilkins M.J."/>
            <person name="Karaoz U."/>
            <person name="Brodie E.L."/>
            <person name="Williams K.H."/>
            <person name="Hubbard S.S."/>
            <person name="Banfield J.F."/>
        </authorList>
    </citation>
    <scope>NUCLEOTIDE SEQUENCE [LARGE SCALE GENOMIC DNA]</scope>
</reference>
<evidence type="ECO:0000313" key="1">
    <source>
        <dbReference type="EMBL" id="OGY40935.1"/>
    </source>
</evidence>
<gene>
    <name evidence="1" type="ORF">A2Y82_03680</name>
</gene>
<accession>A0A1G1XLC1</accession>
<comment type="caution">
    <text evidence="1">The sequence shown here is derived from an EMBL/GenBank/DDBJ whole genome shotgun (WGS) entry which is preliminary data.</text>
</comment>
<dbReference type="AlphaFoldDB" id="A0A1G1XLC1"/>
<evidence type="ECO:0000313" key="2">
    <source>
        <dbReference type="Proteomes" id="UP000176498"/>
    </source>
</evidence>
<proteinExistence type="predicted"/>
<dbReference type="Proteomes" id="UP000176498">
    <property type="component" value="Unassembled WGS sequence"/>
</dbReference>
<organism evidence="1 2">
    <name type="scientific">Candidatus Buchananbacteria bacterium RBG_13_36_9</name>
    <dbReference type="NCBI Taxonomy" id="1797530"/>
    <lineage>
        <taxon>Bacteria</taxon>
        <taxon>Candidatus Buchananiibacteriota</taxon>
    </lineage>
</organism>
<sequence length="335" mass="38916">MGAKSRNRKSRKENKLQDKATTINRKLPKFLLFLAVTVVVIGVIFAFTKKQSSSNWGELNHQLPQATTTNDFQQRLEIIDYILQSMKGVVDKTQDEEARKLYNFLNLNYVLARVGKFDPGHNAWTIDLSSKDGRKINQLPKDKVGIYVVMGEDQTNENREFFQKERLLDRTFFHQNVGTFFISYGWVINYSSPMMGIIMLHETKHAQQRITSGRINQNEQDMLRHEVEAYLFETGLIGKLLGPEYYKIRDKMSSEIEINFSQIVPPEISFNPYFNISHKEELKKILWPIKGQNELDLVYWLTGIDAMLTLANKSVQPNDIANLQLSIIKYFSNKH</sequence>
<dbReference type="EMBL" id="MHHZ01000023">
    <property type="protein sequence ID" value="OGY40935.1"/>
    <property type="molecule type" value="Genomic_DNA"/>
</dbReference>